<dbReference type="Proteomes" id="UP000201728">
    <property type="component" value="Chromosome"/>
</dbReference>
<dbReference type="KEGG" id="lcd:clem_07985"/>
<organism evidence="4 5">
    <name type="scientific">Legionella clemsonensis</name>
    <dbReference type="NCBI Taxonomy" id="1867846"/>
    <lineage>
        <taxon>Bacteria</taxon>
        <taxon>Pseudomonadati</taxon>
        <taxon>Pseudomonadota</taxon>
        <taxon>Gammaproteobacteria</taxon>
        <taxon>Legionellales</taxon>
        <taxon>Legionellaceae</taxon>
        <taxon>Legionella</taxon>
    </lineage>
</organism>
<evidence type="ECO:0000313" key="4">
    <source>
        <dbReference type="EMBL" id="ASQ46149.1"/>
    </source>
</evidence>
<feature type="coiled-coil region" evidence="1">
    <location>
        <begin position="4"/>
        <end position="31"/>
    </location>
</feature>
<dbReference type="AlphaFoldDB" id="A0A222P2U0"/>
<evidence type="ECO:0000256" key="2">
    <source>
        <dbReference type="SAM" id="MobiDB-lite"/>
    </source>
</evidence>
<keyword evidence="1" id="KW-0175">Coiled coil</keyword>
<evidence type="ECO:0008006" key="6">
    <source>
        <dbReference type="Google" id="ProtNLM"/>
    </source>
</evidence>
<evidence type="ECO:0000256" key="3">
    <source>
        <dbReference type="SAM" id="Phobius"/>
    </source>
</evidence>
<dbReference type="EMBL" id="CP016397">
    <property type="protein sequence ID" value="ASQ46149.1"/>
    <property type="molecule type" value="Genomic_DNA"/>
</dbReference>
<keyword evidence="5" id="KW-1185">Reference proteome</keyword>
<evidence type="ECO:0000256" key="1">
    <source>
        <dbReference type="SAM" id="Coils"/>
    </source>
</evidence>
<protein>
    <recommendedName>
        <fullName evidence="6">Dot/Icm secretion system substrate</fullName>
    </recommendedName>
</protein>
<accession>A0A222P2U0</accession>
<reference evidence="5" key="1">
    <citation type="submission" date="2016-07" db="EMBL/GenBank/DDBJ databases">
        <authorList>
            <person name="Florea S."/>
            <person name="Webb J.S."/>
            <person name="Jaromczyk J."/>
            <person name="Schardl C.L."/>
        </authorList>
    </citation>
    <scope>NUCLEOTIDE SEQUENCE [LARGE SCALE GENOMIC DNA]</scope>
    <source>
        <strain evidence="5">CDC-D5610</strain>
    </source>
</reference>
<keyword evidence="3" id="KW-1133">Transmembrane helix</keyword>
<proteinExistence type="predicted"/>
<name>A0A222P2U0_9GAMM</name>
<feature type="region of interest" description="Disordered" evidence="2">
    <location>
        <begin position="480"/>
        <end position="515"/>
    </location>
</feature>
<sequence>MLNSGEAEKLLLEEKEEAVRLEKRKQRIDEAIDVSPALNNCFFHAYALHLLSNQHAFPPGLFDLTEFDGTHVVTLKERLHDDRVLQEELTTAATPDYLFEKTLILGILLRSWFCTQLFHSETARDALFEFKGETYNGDIRAFTFLRMVSEYQDALFTPVLKARSLVQDFKNKLPTLQQLLDLSVDVPNNVFIALKQLPNIIEASIATLETDEKNSSNPISPLEKSKQVLKKLLDVLDDAQKELKATDTHELLNDFINEAKAELNFNLAAEQQNFVRTFERKYEDFPIYLGNKAFFNEALANTDLESIKTYWHKEGYENFCRFLNLSNTKISYADVDPILANLVPYAIYSENGAVLVCDTIPFLELMLKLNEGHYKLLTNPRTIELLQHYPLQQKHYLQNREALLAQKRVAEELIKETLFVEALIPEDKDNNSNLVEVLLEDEGINSLPVELFIPENNKVNPLDALIKNLPKFLDKLKEKMGRTPQTEEVGPSTSGEQKEHLPSETPESPIHSGDGINLLSLTEVGEQRDPLSVSVGVSTSEIQEHPDEVRENINPENLNNAKLQHFYQQLVQLEQKAKEFKAKENQSLDYKRAAEATGALYDKLHRAFNDFVKNPNEKAFELFSQQSLAAIQKHQPALERHRKEYGQLKQIIGNIVLAIVGIGIFYGAALMINRAVNGRYFFFAPKTAQDVSKIEKMIPEIAPENKSTF</sequence>
<feature type="coiled-coil region" evidence="1">
    <location>
        <begin position="222"/>
        <end position="249"/>
    </location>
</feature>
<evidence type="ECO:0000313" key="5">
    <source>
        <dbReference type="Proteomes" id="UP000201728"/>
    </source>
</evidence>
<dbReference type="RefSeq" id="WP_094091130.1">
    <property type="nucleotide sequence ID" value="NZ_CP016397.1"/>
</dbReference>
<gene>
    <name evidence="4" type="ORF">clem_07985</name>
</gene>
<dbReference type="OrthoDB" id="5637108at2"/>
<keyword evidence="3" id="KW-0472">Membrane</keyword>
<feature type="transmembrane region" description="Helical" evidence="3">
    <location>
        <begin position="651"/>
        <end position="672"/>
    </location>
</feature>
<feature type="compositionally biased region" description="Polar residues" evidence="2">
    <location>
        <begin position="483"/>
        <end position="495"/>
    </location>
</feature>
<keyword evidence="3" id="KW-0812">Transmembrane</keyword>